<dbReference type="AlphaFoldDB" id="A0A1W1YXS1"/>
<keyword evidence="5" id="KW-0560">Oxidoreductase</keyword>
<dbReference type="RefSeq" id="WP_084574244.1">
    <property type="nucleotide sequence ID" value="NZ_CP155572.1"/>
</dbReference>
<dbReference type="Gene3D" id="1.10.10.1100">
    <property type="entry name" value="BFD-like [2Fe-2S]-binding domain"/>
    <property type="match status" value="1"/>
</dbReference>
<dbReference type="PRINTS" id="PR01001">
    <property type="entry name" value="FADG3PDH"/>
</dbReference>
<keyword evidence="8" id="KW-1185">Reference proteome</keyword>
<gene>
    <name evidence="7" type="ORF">SAMN04488500_102295</name>
</gene>
<dbReference type="InterPro" id="IPR006076">
    <property type="entry name" value="FAD-dep_OxRdtase"/>
</dbReference>
<protein>
    <submittedName>
        <fullName evidence="7">Glycerol 3-phosphate dehydrogenase (Quinone) subunit A</fullName>
    </submittedName>
</protein>
<dbReference type="GO" id="GO:0019563">
    <property type="term" value="P:glycerol catabolic process"/>
    <property type="evidence" value="ECO:0007669"/>
    <property type="project" value="UniProtKB-UniPathway"/>
</dbReference>
<comment type="similarity">
    <text evidence="2">Belongs to the FAD-dependent glycerol-3-phosphate dehydrogenase family.</text>
</comment>
<dbReference type="EMBL" id="FWXI01000002">
    <property type="protein sequence ID" value="SMC40995.1"/>
    <property type="molecule type" value="Genomic_DNA"/>
</dbReference>
<proteinExistence type="inferred from homology"/>
<evidence type="ECO:0000256" key="5">
    <source>
        <dbReference type="ARBA" id="ARBA00023002"/>
    </source>
</evidence>
<evidence type="ECO:0000256" key="4">
    <source>
        <dbReference type="ARBA" id="ARBA00022827"/>
    </source>
</evidence>
<evidence type="ECO:0000259" key="6">
    <source>
        <dbReference type="Pfam" id="PF01266"/>
    </source>
</evidence>
<accession>A0A1W1YXS1</accession>
<dbReference type="InterPro" id="IPR000447">
    <property type="entry name" value="G3P_DH_FAD-dep"/>
</dbReference>
<dbReference type="PANTHER" id="PTHR11985">
    <property type="entry name" value="GLYCEROL-3-PHOSPHATE DEHYDROGENASE"/>
    <property type="match status" value="1"/>
</dbReference>
<dbReference type="PROSITE" id="PS00978">
    <property type="entry name" value="FAD_G3PDH_2"/>
    <property type="match status" value="1"/>
</dbReference>
<dbReference type="GO" id="GO:0010181">
    <property type="term" value="F:FMN binding"/>
    <property type="evidence" value="ECO:0007669"/>
    <property type="project" value="InterPro"/>
</dbReference>
<evidence type="ECO:0000313" key="7">
    <source>
        <dbReference type="EMBL" id="SMC40995.1"/>
    </source>
</evidence>
<dbReference type="Gene3D" id="3.50.50.60">
    <property type="entry name" value="FAD/NAD(P)-binding domain"/>
    <property type="match status" value="3"/>
</dbReference>
<dbReference type="FunFam" id="3.50.50.60:FF:000102">
    <property type="entry name" value="Glycerol-3-phosphate dehydrogenase"/>
    <property type="match status" value="1"/>
</dbReference>
<dbReference type="Proteomes" id="UP000192738">
    <property type="component" value="Unassembled WGS sequence"/>
</dbReference>
<organism evidence="7 8">
    <name type="scientific">Sporomusa malonica</name>
    <dbReference type="NCBI Taxonomy" id="112901"/>
    <lineage>
        <taxon>Bacteria</taxon>
        <taxon>Bacillati</taxon>
        <taxon>Bacillota</taxon>
        <taxon>Negativicutes</taxon>
        <taxon>Selenomonadales</taxon>
        <taxon>Sporomusaceae</taxon>
        <taxon>Sporomusa</taxon>
    </lineage>
</organism>
<dbReference type="GO" id="GO:0050660">
    <property type="term" value="F:flavin adenine dinucleotide binding"/>
    <property type="evidence" value="ECO:0007669"/>
    <property type="project" value="InterPro"/>
</dbReference>
<dbReference type="InterPro" id="IPR036188">
    <property type="entry name" value="FAD/NAD-bd_sf"/>
</dbReference>
<dbReference type="GO" id="GO:0009331">
    <property type="term" value="C:glycerol-3-phosphate dehydrogenase (FAD) complex"/>
    <property type="evidence" value="ECO:0007669"/>
    <property type="project" value="InterPro"/>
</dbReference>
<evidence type="ECO:0000256" key="2">
    <source>
        <dbReference type="ARBA" id="ARBA00007330"/>
    </source>
</evidence>
<dbReference type="PANTHER" id="PTHR11985:SF15">
    <property type="entry name" value="GLYCEROL-3-PHOSPHATE DEHYDROGENASE, MITOCHONDRIAL"/>
    <property type="match status" value="1"/>
</dbReference>
<dbReference type="GO" id="GO:0005886">
    <property type="term" value="C:plasma membrane"/>
    <property type="evidence" value="ECO:0007669"/>
    <property type="project" value="InterPro"/>
</dbReference>
<reference evidence="7 8" key="1">
    <citation type="submission" date="2017-04" db="EMBL/GenBank/DDBJ databases">
        <authorList>
            <person name="Afonso C.L."/>
            <person name="Miller P.J."/>
            <person name="Scott M.A."/>
            <person name="Spackman E."/>
            <person name="Goraichik I."/>
            <person name="Dimitrov K.M."/>
            <person name="Suarez D.L."/>
            <person name="Swayne D.E."/>
        </authorList>
    </citation>
    <scope>NUCLEOTIDE SEQUENCE [LARGE SCALE GENOMIC DNA]</scope>
    <source>
        <strain evidence="7 8">DSM 5090</strain>
    </source>
</reference>
<dbReference type="GO" id="GO:0006072">
    <property type="term" value="P:glycerol-3-phosphate metabolic process"/>
    <property type="evidence" value="ECO:0007669"/>
    <property type="project" value="InterPro"/>
</dbReference>
<evidence type="ECO:0000256" key="3">
    <source>
        <dbReference type="ARBA" id="ARBA00022630"/>
    </source>
</evidence>
<dbReference type="STRING" id="112901.SAMN04488500_102295"/>
<feature type="domain" description="FAD dependent oxidoreductase" evidence="6">
    <location>
        <begin position="5"/>
        <end position="349"/>
    </location>
</feature>
<keyword evidence="3" id="KW-0285">Flavoprotein</keyword>
<dbReference type="SUPFAM" id="SSF51905">
    <property type="entry name" value="FAD/NAD(P)-binding domain"/>
    <property type="match status" value="1"/>
</dbReference>
<evidence type="ECO:0000256" key="1">
    <source>
        <dbReference type="ARBA" id="ARBA00001974"/>
    </source>
</evidence>
<name>A0A1W1YXS1_9FIRM</name>
<dbReference type="InterPro" id="IPR041854">
    <property type="entry name" value="BFD-like_2Fe2S-bd_dom_sf"/>
</dbReference>
<dbReference type="NCBIfam" id="TIGR03377">
    <property type="entry name" value="glycerol3P_GlpA"/>
    <property type="match status" value="1"/>
</dbReference>
<dbReference type="InterPro" id="IPR017752">
    <property type="entry name" value="G3P_DH_GlpA_su"/>
</dbReference>
<dbReference type="Pfam" id="PF01266">
    <property type="entry name" value="DAO"/>
    <property type="match status" value="1"/>
</dbReference>
<dbReference type="CDD" id="cd19946">
    <property type="entry name" value="GlpA-like_Fer2_BFD-like"/>
    <property type="match status" value="1"/>
</dbReference>
<evidence type="ECO:0000313" key="8">
    <source>
        <dbReference type="Proteomes" id="UP000192738"/>
    </source>
</evidence>
<dbReference type="GO" id="GO:0004368">
    <property type="term" value="F:glycerol-3-phosphate dehydrogenase (quinone) activity"/>
    <property type="evidence" value="ECO:0007669"/>
    <property type="project" value="InterPro"/>
</dbReference>
<keyword evidence="4" id="KW-0274">FAD</keyword>
<dbReference type="NCBIfam" id="NF008313">
    <property type="entry name" value="PRK11101.1"/>
    <property type="match status" value="1"/>
</dbReference>
<dbReference type="OrthoDB" id="9801699at2"/>
<sequence length="536" mass="58194">MQATVVVIGGGATGVGILRDLSMRGIKTILVEQKDLAYGTSSRFHGLLHSGGRYAVKDAESAQECIEENMILRKIARHSVEETEGFFVRLPEDDEAFEASWVAACAKVNIPAIPITPAEAKRLEPQLTSRAVSAYRVPDSAVDGFRLVWQNVISARKYGGQALTYTEVTAIDHVNNQVVGVKVKNTLTGQTDSIACDYIVNAAGSWVGQVAHLAGIEVNVKPDRGVLIAFNHRFTSRIVNRLRPPSDGDIFVPHGSITILGTTSSPASRPDDTIPRTAEVAELLKIGQPLFEDIYNYRILRTFAGTRPLYSADPGAAGRAASRNFTIIDHEKDGLKGMATIVGGKLTTYRLMAEKMADKVCAKLDVKAECRTAIEPMIDDAPAADIQAAKQFFPAYTVNRAASRLGPKLAEVVKSMEANPAKRQLLCECEMVTLAEVEAMAADDTSYSLEDVRRKTRMGMGTCQGAFCGFRTVGVVAANDLITGKDAPKLVEDFLEARWNGIRPVLWGNQLREAELMRGIYAAALNIDGAVNHENK</sequence>
<dbReference type="UniPathway" id="UPA00618">
    <property type="reaction ID" value="UER00673"/>
</dbReference>
<comment type="cofactor">
    <cofactor evidence="1">
        <name>FAD</name>
        <dbReference type="ChEBI" id="CHEBI:57692"/>
    </cofactor>
</comment>